<evidence type="ECO:0000313" key="5">
    <source>
        <dbReference type="EMBL" id="KKN17281.1"/>
    </source>
</evidence>
<dbReference type="Gene3D" id="2.180.10.10">
    <property type="entry name" value="RHS repeat-associated core"/>
    <property type="match status" value="3"/>
</dbReference>
<dbReference type="InterPro" id="IPR022385">
    <property type="entry name" value="Rhs_assc_core"/>
</dbReference>
<evidence type="ECO:0000256" key="2">
    <source>
        <dbReference type="SAM" id="MobiDB-lite"/>
    </source>
</evidence>
<dbReference type="InterPro" id="IPR031325">
    <property type="entry name" value="RHS_repeat"/>
</dbReference>
<dbReference type="InterPro" id="IPR008979">
    <property type="entry name" value="Galactose-bd-like_sf"/>
</dbReference>
<evidence type="ECO:0008006" key="6">
    <source>
        <dbReference type="Google" id="ProtNLM"/>
    </source>
</evidence>
<sequence>NGRWQLVAFDATAPVGSSYAKVRLVQENFNGSTFFDSIRLQKRISTKTTYDANGNYPIEIENAQGNIISNTFDIVGNVLTTTTSKTIEGILTDSTTNNTYDSLSRKKSVATPASGENNSTSSPAGGQITFDGNLDGTYTNTSSANANEDLVVNISPPPAMPANTIDNGDGTWTTTVTSIADNHLREGSSSNYGSYSRVELDDERNRAKRILLKFDFSSIPAGAVINDADLGIYFDDSYRNEESQGKTVWAYRLTQSNWTEMGSNWNTYNGSNSWSTAGGDYTTVDGASLSHPGRSDDNRYINFDVTNQAIYANDNLSGIADFLIKFERENIRRRRGESQVFYNSLQNTTNQPKLSVTYTAPIPSSSGSYITNAIDLPDSNTWGILVYTKTEPAGTSITIDILRAADNSVLLTDVASGTNLKDAGLSNTETSIKIRANISTDNSETPILSDWQVNVLSGETVVTYATTYFIYDLEGRITDIYYPDESSTVTNYLANSLVESVITWTWADETLTTETAYEYDIAGNLLKTINDPSDPLTNPNGLNQTTTYTYDNMSRVLTITDPAGSTVTNEYDDLGQLVSVTDPNENTTTFTYDGTGKKKTRVDALSNTTYFNYDTSGALIGTTYPQNPANQTDGLNVALGAQVISIAGGSKKTIASTSYDYPYDYSALTDGLTAADNYTYNYLPIEPKPALTIVLDKAYAIYKMKVYLNTGDSRTQSFKVETSLDNKNFKEHAELTDVSGMQEITLSAPQSARFIKLTAISSSISDFFQVSELEAYTSNQTVTYAYDGEGRLLSQTDTQGYTTYNYYNQNDQLSFSVDAKKNTSRFVYDTLSRKVKTIDPLGNSVSTTYDEVGNAIEAYDQYGIRQIAKTLDVANNLRETIKTINEQDQINHITKINYDIVGRVIMTQSFRLNADGTADATITNTKTYDALGRVDSTTDALGFSTSQTYDALGRVVTATDKRGNSISTTYYANNKLDTLTNQIDSVSKSVYDANGNIVSVTADYGLLNQEITFVYDKLNRLISVIDPRSNESISKGLTYTISALPWGSYPDTNDSEFTDGELSTTWANSFGYYIDTNFISVDIVVDLQTSMSVDKALISSGGGSANYRADSVEIFTSTDNINFTSQGSSTGTTQELIVEFSPTEARYVKFRINKQGYGFASAIDWLFIGEGQVFGKENFKTTFTYDERSNMTSKTDSAGTTNYVYDDNNRLVESIDPLSNSTFFTYDAEGLMLTATSTAKNIIKTYDANNRLKTETLNKTETFNGDVYSYTYDKKGRLTQVTNPDTSEVNYTYDEADRLTSKKIDGVNTHFYTYDSHNNIVELTQNGTTYTYEYDARDSLKTIKNSGIEVASFTYDANGNLLNKTINGLSTNYVYDLANRLVSSTSPLENNALVYDNLNRLTSFDGKTFQYDIANQLINDGDYTYTYDGNGNLLTRTNKVTLATINYTYNAANQLISDGVNTYSYEVDVDGQLVNTGNMVSDGNFTYVYDDKDRLVEVKQGASTIATYTYNNLGQRISKTVGANATTYTYNDLTRMLSSQTDSSGTTNFNGVPGKYGQMVSIDIAGVTYYYVYDAIGQIIGLTDTGGTFAVKYTYDSWGNATETVISPTFTAGSNPYLYKTYYYDEETGLYYLEQRYYNPNIARFLTKDPLPGKVTDRLSTNPYIYVANNPITNIDPDGRHTIKGDAVTPYYKYRHYRRHWNKSGKRSYKWYKKYKMILNNVGIEYGKNQWYAWRAGYWSAAAKTSAKKHPNSTKADKINKKAKEAKAKSEAIKKRLLKKLDNAYFGPNLIFDKEIKAAMKLLVETNNSEVEFILENKVRINWQFTFDNWLGAYMSSPTNLINNASWGKGIYLNDGISPENDFRQRSTSIAAIAEIIAHEGKHAMLSRNWPSDLSIGFLDNTVHNEYLARVAGAKAWQKIKHFDFGKDTLFDKNGNETPSHTYFGRAGQASEYAVSRGHDWAETWLVEERDYGNLSLGHTLVRIDQIYTNYKFDVDYYALISSFSTLVSPF</sequence>
<dbReference type="NCBIfam" id="NF033679">
    <property type="entry name" value="DNRLRE_dom"/>
    <property type="match status" value="1"/>
</dbReference>
<dbReference type="InterPro" id="IPR050708">
    <property type="entry name" value="T6SS_VgrG/RHS"/>
</dbReference>
<feature type="domain" description="Teneurin-like YD-shell" evidence="4">
    <location>
        <begin position="1423"/>
        <end position="1666"/>
    </location>
</feature>
<reference evidence="5" key="1">
    <citation type="journal article" date="2015" name="Nature">
        <title>Complex archaea that bridge the gap between prokaryotes and eukaryotes.</title>
        <authorList>
            <person name="Spang A."/>
            <person name="Saw J.H."/>
            <person name="Jorgensen S.L."/>
            <person name="Zaremba-Niedzwiedzka K."/>
            <person name="Martijn J."/>
            <person name="Lind A.E."/>
            <person name="van Eijk R."/>
            <person name="Schleper C."/>
            <person name="Guy L."/>
            <person name="Ettema T.J."/>
        </authorList>
    </citation>
    <scope>NUCLEOTIDE SEQUENCE</scope>
</reference>
<evidence type="ECO:0000259" key="4">
    <source>
        <dbReference type="Pfam" id="PF25023"/>
    </source>
</evidence>
<feature type="domain" description="Teneurin-like YD-shell" evidence="4">
    <location>
        <begin position="1176"/>
        <end position="1345"/>
    </location>
</feature>
<dbReference type="InterPro" id="IPR056823">
    <property type="entry name" value="TEN-like_YD-shell"/>
</dbReference>
<organism evidence="5">
    <name type="scientific">marine sediment metagenome</name>
    <dbReference type="NCBI Taxonomy" id="412755"/>
    <lineage>
        <taxon>unclassified sequences</taxon>
        <taxon>metagenomes</taxon>
        <taxon>ecological metagenomes</taxon>
    </lineage>
</organism>
<feature type="compositionally biased region" description="Polar residues" evidence="2">
    <location>
        <begin position="114"/>
        <end position="124"/>
    </location>
</feature>
<feature type="non-terminal residue" evidence="5">
    <location>
        <position position="1"/>
    </location>
</feature>
<dbReference type="NCBIfam" id="TIGR03696">
    <property type="entry name" value="Rhs_assc_core"/>
    <property type="match status" value="1"/>
</dbReference>
<evidence type="ECO:0000256" key="1">
    <source>
        <dbReference type="ARBA" id="ARBA00022737"/>
    </source>
</evidence>
<name>A0A0F9QW02_9ZZZZ</name>
<dbReference type="InterPro" id="IPR006530">
    <property type="entry name" value="YD"/>
</dbReference>
<dbReference type="InterPro" id="IPR000421">
    <property type="entry name" value="FA58C"/>
</dbReference>
<dbReference type="NCBIfam" id="TIGR01643">
    <property type="entry name" value="YD_repeat_2x"/>
    <property type="match status" value="7"/>
</dbReference>
<dbReference type="SUPFAM" id="SSF49785">
    <property type="entry name" value="Galactose-binding domain-like"/>
    <property type="match status" value="2"/>
</dbReference>
<dbReference type="Pfam" id="PF05593">
    <property type="entry name" value="RHS_repeat"/>
    <property type="match status" value="2"/>
</dbReference>
<dbReference type="PANTHER" id="PTHR32305">
    <property type="match status" value="1"/>
</dbReference>
<proteinExistence type="predicted"/>
<feature type="region of interest" description="Disordered" evidence="2">
    <location>
        <begin position="93"/>
        <end position="142"/>
    </location>
</feature>
<protein>
    <recommendedName>
        <fullName evidence="6">F5/8 type C domain-containing protein</fullName>
    </recommendedName>
</protein>
<feature type="compositionally biased region" description="Polar residues" evidence="2">
    <location>
        <begin position="93"/>
        <end position="102"/>
    </location>
</feature>
<dbReference type="Pfam" id="PF25023">
    <property type="entry name" value="TEN_YD-shell"/>
    <property type="match status" value="3"/>
</dbReference>
<evidence type="ECO:0000259" key="3">
    <source>
        <dbReference type="Pfam" id="PF00754"/>
    </source>
</evidence>
<feature type="domain" description="F5/8 type C" evidence="3">
    <location>
        <begin position="1053"/>
        <end position="1161"/>
    </location>
</feature>
<dbReference type="SUPFAM" id="SSF63825">
    <property type="entry name" value="YWTD domain"/>
    <property type="match status" value="1"/>
</dbReference>
<accession>A0A0F9QW02</accession>
<dbReference type="Pfam" id="PF00754">
    <property type="entry name" value="F5_F8_type_C"/>
    <property type="match status" value="2"/>
</dbReference>
<dbReference type="EMBL" id="LAZR01003538">
    <property type="protein sequence ID" value="KKN17281.1"/>
    <property type="molecule type" value="Genomic_DNA"/>
</dbReference>
<keyword evidence="1" id="KW-0677">Repeat</keyword>
<feature type="domain" description="Teneurin-like YD-shell" evidence="4">
    <location>
        <begin position="497"/>
        <end position="627"/>
    </location>
</feature>
<gene>
    <name evidence="5" type="ORF">LCGC14_0967420</name>
</gene>
<comment type="caution">
    <text evidence="5">The sequence shown here is derived from an EMBL/GenBank/DDBJ whole genome shotgun (WGS) entry which is preliminary data.</text>
</comment>
<feature type="domain" description="F5/8 type C" evidence="3">
    <location>
        <begin position="655"/>
        <end position="763"/>
    </location>
</feature>
<dbReference type="PANTHER" id="PTHR32305:SF15">
    <property type="entry name" value="PROTEIN RHSA-RELATED"/>
    <property type="match status" value="1"/>
</dbReference>